<evidence type="ECO:0000313" key="2">
    <source>
        <dbReference type="EMBL" id="EPE33963.1"/>
    </source>
</evidence>
<evidence type="ECO:0000256" key="1">
    <source>
        <dbReference type="SAM" id="Coils"/>
    </source>
</evidence>
<dbReference type="HOGENOM" id="CLU_2049905_0_0_1"/>
<keyword evidence="1" id="KW-0175">Coiled coil</keyword>
<gene>
    <name evidence="2" type="ORF">GLAREA_06976</name>
</gene>
<dbReference type="RefSeq" id="XP_008079115.1">
    <property type="nucleotide sequence ID" value="XM_008080924.1"/>
</dbReference>
<keyword evidence="3" id="KW-1185">Reference proteome</keyword>
<protein>
    <submittedName>
        <fullName evidence="2">Uncharacterized protein</fullName>
    </submittedName>
</protein>
<sequence length="120" mass="13908">MPSPQASSTLTSEATSTIHQIQQNLKTHKIDHEEYLLSMTDAINQLAQSQKELETRNSELESENRRLKRKLNSAKDVVMGLQEIMGGLKDRDEEAIPIREQLSGVVDWMFRELKWLEDWI</sequence>
<dbReference type="EMBL" id="KE145357">
    <property type="protein sequence ID" value="EPE33963.1"/>
    <property type="molecule type" value="Genomic_DNA"/>
</dbReference>
<proteinExistence type="predicted"/>
<reference evidence="2 3" key="1">
    <citation type="journal article" date="2013" name="BMC Genomics">
        <title>Genomics-driven discovery of the pneumocandin biosynthetic gene cluster in the fungus Glarea lozoyensis.</title>
        <authorList>
            <person name="Chen L."/>
            <person name="Yue Q."/>
            <person name="Zhang X."/>
            <person name="Xiang M."/>
            <person name="Wang C."/>
            <person name="Li S."/>
            <person name="Che Y."/>
            <person name="Ortiz-Lopez F.J."/>
            <person name="Bills G.F."/>
            <person name="Liu X."/>
            <person name="An Z."/>
        </authorList>
    </citation>
    <scope>NUCLEOTIDE SEQUENCE [LARGE SCALE GENOMIC DNA]</scope>
    <source>
        <strain evidence="3">ATCC 20868 / MF5171</strain>
    </source>
</reference>
<accession>S3E6F9</accession>
<name>S3E6F9_GLAL2</name>
<dbReference type="GeneID" id="19466029"/>
<dbReference type="KEGG" id="glz:GLAREA_06976"/>
<evidence type="ECO:0000313" key="3">
    <source>
        <dbReference type="Proteomes" id="UP000016922"/>
    </source>
</evidence>
<dbReference type="Proteomes" id="UP000016922">
    <property type="component" value="Unassembled WGS sequence"/>
</dbReference>
<dbReference type="AlphaFoldDB" id="S3E6F9"/>
<organism evidence="2 3">
    <name type="scientific">Glarea lozoyensis (strain ATCC 20868 / MF5171)</name>
    <dbReference type="NCBI Taxonomy" id="1116229"/>
    <lineage>
        <taxon>Eukaryota</taxon>
        <taxon>Fungi</taxon>
        <taxon>Dikarya</taxon>
        <taxon>Ascomycota</taxon>
        <taxon>Pezizomycotina</taxon>
        <taxon>Leotiomycetes</taxon>
        <taxon>Helotiales</taxon>
        <taxon>Helotiaceae</taxon>
        <taxon>Glarea</taxon>
    </lineage>
</organism>
<feature type="coiled-coil region" evidence="1">
    <location>
        <begin position="43"/>
        <end position="84"/>
    </location>
</feature>